<feature type="compositionally biased region" description="Polar residues" evidence="2">
    <location>
        <begin position="11"/>
        <end position="22"/>
    </location>
</feature>
<sequence>MNNHREIPIRVSNTGMSMHGSSNNNNNNNNPYVQISPVSNSPAATNRSNPMDTVCDALNRCSRKVGEATRQAEIMADNIWNHVRISSNLVDAAMARIVQGTKMLAHGGSDKLFQQIFGIIPGEKLLNPYVCYISTSYGPVIGTLYVSTKRLAFCSDYPLSHYPFSMQNHSIYYKVVVQLDLLSNVIPSTNRLNPREKYIQLVTVDGYEFFFMGFLAYDNALKTINEALQQYHNHSRGNLSVEVL</sequence>
<dbReference type="SMART" id="SM00568">
    <property type="entry name" value="GRAM"/>
    <property type="match status" value="1"/>
</dbReference>
<keyword evidence="5" id="KW-1185">Reference proteome</keyword>
<feature type="compositionally biased region" description="Polar residues" evidence="2">
    <location>
        <begin position="31"/>
        <end position="48"/>
    </location>
</feature>
<dbReference type="InterPro" id="IPR004182">
    <property type="entry name" value="GRAM"/>
</dbReference>
<proteinExistence type="inferred from homology"/>
<accession>A0AAN9HYI4</accession>
<dbReference type="Pfam" id="PF02893">
    <property type="entry name" value="GRAM"/>
    <property type="match status" value="1"/>
</dbReference>
<dbReference type="InterPro" id="IPR011993">
    <property type="entry name" value="PH-like_dom_sf"/>
</dbReference>
<evidence type="ECO:0000313" key="4">
    <source>
        <dbReference type="EMBL" id="KAK7257155.1"/>
    </source>
</evidence>
<comment type="similarity">
    <text evidence="1">Belongs to the GEM family.</text>
</comment>
<dbReference type="Proteomes" id="UP001372338">
    <property type="component" value="Unassembled WGS sequence"/>
</dbReference>
<feature type="region of interest" description="Disordered" evidence="2">
    <location>
        <begin position="1"/>
        <end position="48"/>
    </location>
</feature>
<protein>
    <recommendedName>
        <fullName evidence="3">GRAM domain-containing protein</fullName>
    </recommendedName>
</protein>
<gene>
    <name evidence="4" type="ORF">RIF29_30925</name>
</gene>
<evidence type="ECO:0000256" key="1">
    <source>
        <dbReference type="ARBA" id="ARBA00009414"/>
    </source>
</evidence>
<reference evidence="4 5" key="1">
    <citation type="submission" date="2024-01" db="EMBL/GenBank/DDBJ databases">
        <title>The genomes of 5 underutilized Papilionoideae crops provide insights into root nodulation and disease resistanc.</title>
        <authorList>
            <person name="Yuan L."/>
        </authorList>
    </citation>
    <scope>NUCLEOTIDE SEQUENCE [LARGE SCALE GENOMIC DNA]</scope>
    <source>
        <strain evidence="4">ZHUSHIDOU_FW_LH</strain>
        <tissue evidence="4">Leaf</tissue>
    </source>
</reference>
<dbReference type="EMBL" id="JAYWIO010000006">
    <property type="protein sequence ID" value="KAK7257155.1"/>
    <property type="molecule type" value="Genomic_DNA"/>
</dbReference>
<organism evidence="4 5">
    <name type="scientific">Crotalaria pallida</name>
    <name type="common">Smooth rattlebox</name>
    <name type="synonym">Crotalaria striata</name>
    <dbReference type="NCBI Taxonomy" id="3830"/>
    <lineage>
        <taxon>Eukaryota</taxon>
        <taxon>Viridiplantae</taxon>
        <taxon>Streptophyta</taxon>
        <taxon>Embryophyta</taxon>
        <taxon>Tracheophyta</taxon>
        <taxon>Spermatophyta</taxon>
        <taxon>Magnoliopsida</taxon>
        <taxon>eudicotyledons</taxon>
        <taxon>Gunneridae</taxon>
        <taxon>Pentapetalae</taxon>
        <taxon>rosids</taxon>
        <taxon>fabids</taxon>
        <taxon>Fabales</taxon>
        <taxon>Fabaceae</taxon>
        <taxon>Papilionoideae</taxon>
        <taxon>50 kb inversion clade</taxon>
        <taxon>genistoids sensu lato</taxon>
        <taxon>core genistoids</taxon>
        <taxon>Crotalarieae</taxon>
        <taxon>Crotalaria</taxon>
    </lineage>
</organism>
<evidence type="ECO:0000256" key="2">
    <source>
        <dbReference type="SAM" id="MobiDB-lite"/>
    </source>
</evidence>
<dbReference type="InterPro" id="IPR037848">
    <property type="entry name" value="GEM-like"/>
</dbReference>
<evidence type="ECO:0000313" key="5">
    <source>
        <dbReference type="Proteomes" id="UP001372338"/>
    </source>
</evidence>
<evidence type="ECO:0000259" key="3">
    <source>
        <dbReference type="SMART" id="SM00568"/>
    </source>
</evidence>
<dbReference type="AlphaFoldDB" id="A0AAN9HYI4"/>
<dbReference type="PANTHER" id="PTHR31969">
    <property type="entry name" value="GEM-LIKE PROTEIN 2"/>
    <property type="match status" value="1"/>
</dbReference>
<dbReference type="Gene3D" id="2.30.29.30">
    <property type="entry name" value="Pleckstrin-homology domain (PH domain)/Phosphotyrosine-binding domain (PTB)"/>
    <property type="match status" value="1"/>
</dbReference>
<comment type="caution">
    <text evidence="4">The sequence shown here is derived from an EMBL/GenBank/DDBJ whole genome shotgun (WGS) entry which is preliminary data.</text>
</comment>
<feature type="domain" description="GRAM" evidence="3">
    <location>
        <begin position="111"/>
        <end position="189"/>
    </location>
</feature>
<name>A0AAN9HYI4_CROPI</name>